<evidence type="ECO:0000313" key="2">
    <source>
        <dbReference type="Proteomes" id="UP000789405"/>
    </source>
</evidence>
<comment type="caution">
    <text evidence="1">The sequence shown here is derived from an EMBL/GenBank/DDBJ whole genome shotgun (WGS) entry which is preliminary data.</text>
</comment>
<reference evidence="1" key="1">
    <citation type="submission" date="2021-06" db="EMBL/GenBank/DDBJ databases">
        <authorList>
            <person name="Kallberg Y."/>
            <person name="Tangrot J."/>
            <person name="Rosling A."/>
        </authorList>
    </citation>
    <scope>NUCLEOTIDE SEQUENCE</scope>
    <source>
        <strain evidence="1">MA453B</strain>
    </source>
</reference>
<accession>A0A9N9KF48</accession>
<gene>
    <name evidence="1" type="ORF">DERYTH_LOCUS28004</name>
</gene>
<protein>
    <submittedName>
        <fullName evidence="1">23831_t:CDS:1</fullName>
    </submittedName>
</protein>
<evidence type="ECO:0000313" key="1">
    <source>
        <dbReference type="EMBL" id="CAG8825966.1"/>
    </source>
</evidence>
<organism evidence="1 2">
    <name type="scientific">Dentiscutata erythropus</name>
    <dbReference type="NCBI Taxonomy" id="1348616"/>
    <lineage>
        <taxon>Eukaryota</taxon>
        <taxon>Fungi</taxon>
        <taxon>Fungi incertae sedis</taxon>
        <taxon>Mucoromycota</taxon>
        <taxon>Glomeromycotina</taxon>
        <taxon>Glomeromycetes</taxon>
        <taxon>Diversisporales</taxon>
        <taxon>Gigasporaceae</taxon>
        <taxon>Dentiscutata</taxon>
    </lineage>
</organism>
<keyword evidence="2" id="KW-1185">Reference proteome</keyword>
<name>A0A9N9KF48_9GLOM</name>
<dbReference type="AlphaFoldDB" id="A0A9N9KF48"/>
<dbReference type="Proteomes" id="UP000789405">
    <property type="component" value="Unassembled WGS sequence"/>
</dbReference>
<sequence length="158" mass="17590">MSESTQELNKKMCKHCYVKRSIENFFRPFDENQEEENDTCNRCAERSAKKWKATKKIKKANQEALDNNINSDELSIGTSTSFGNIVPNDSNFISDNGNITISNDLGTIALNVSNNSGTIISNDSGTIIDVSNITTDSFDDITSNNSGYITYNENEHDV</sequence>
<dbReference type="OrthoDB" id="10325556at2759"/>
<dbReference type="EMBL" id="CAJVPY010067366">
    <property type="protein sequence ID" value="CAG8825966.1"/>
    <property type="molecule type" value="Genomic_DNA"/>
</dbReference>
<proteinExistence type="predicted"/>